<name>A0A061S6S2_9CHLO</name>
<feature type="region of interest" description="Disordered" evidence="1">
    <location>
        <begin position="28"/>
        <end position="59"/>
    </location>
</feature>
<feature type="non-terminal residue" evidence="2">
    <location>
        <position position="1"/>
    </location>
</feature>
<protein>
    <submittedName>
        <fullName evidence="2">Uncharacterized protein</fullName>
    </submittedName>
</protein>
<sequence>HKGGRVLAVEESRAVVAVLDHKRGQGWHRKLNRQTADSALSAEQEGERGKEGGEQKPHA</sequence>
<evidence type="ECO:0000256" key="1">
    <source>
        <dbReference type="SAM" id="MobiDB-lite"/>
    </source>
</evidence>
<feature type="compositionally biased region" description="Basic and acidic residues" evidence="1">
    <location>
        <begin position="45"/>
        <end position="59"/>
    </location>
</feature>
<reference evidence="2" key="1">
    <citation type="submission" date="2014-05" db="EMBL/GenBank/DDBJ databases">
        <title>The transcriptome of the halophilic microalga Tetraselmis sp. GSL018 isolated from the Great Salt Lake, Utah.</title>
        <authorList>
            <person name="Jinkerson R.E."/>
            <person name="D'Adamo S."/>
            <person name="Posewitz M.C."/>
        </authorList>
    </citation>
    <scope>NUCLEOTIDE SEQUENCE</scope>
    <source>
        <strain evidence="2">GSL018</strain>
    </source>
</reference>
<dbReference type="EMBL" id="GBEZ01006943">
    <property type="protein sequence ID" value="JAC78481.1"/>
    <property type="molecule type" value="Transcribed_RNA"/>
</dbReference>
<gene>
    <name evidence="2" type="ORF">TSPGSL018_15009</name>
</gene>
<proteinExistence type="predicted"/>
<dbReference type="AlphaFoldDB" id="A0A061S6S2"/>
<accession>A0A061S6S2</accession>
<organism evidence="2">
    <name type="scientific">Tetraselmis sp. GSL018</name>
    <dbReference type="NCBI Taxonomy" id="582737"/>
    <lineage>
        <taxon>Eukaryota</taxon>
        <taxon>Viridiplantae</taxon>
        <taxon>Chlorophyta</taxon>
        <taxon>core chlorophytes</taxon>
        <taxon>Chlorodendrophyceae</taxon>
        <taxon>Chlorodendrales</taxon>
        <taxon>Chlorodendraceae</taxon>
        <taxon>Tetraselmis</taxon>
    </lineage>
</organism>
<evidence type="ECO:0000313" key="2">
    <source>
        <dbReference type="EMBL" id="JAC78481.1"/>
    </source>
</evidence>